<dbReference type="Proteomes" id="UP000281553">
    <property type="component" value="Unassembled WGS sequence"/>
</dbReference>
<sequence length="106" mass="12268">MKKYNDLYPLSSNYGLLKGAQELKMRKRLIEEAGGELQEFCIEDMELFEDVMDETKFFTSCERQTIVRHYLMSLRAAASESWSKDLLFSPDQSISELCVIAFHSNA</sequence>
<dbReference type="AlphaFoldDB" id="A0A3P7M892"/>
<proteinExistence type="predicted"/>
<dbReference type="EMBL" id="UYRU01058765">
    <property type="protein sequence ID" value="VDN14271.1"/>
    <property type="molecule type" value="Genomic_DNA"/>
</dbReference>
<organism evidence="1 2">
    <name type="scientific">Dibothriocephalus latus</name>
    <name type="common">Fish tapeworm</name>
    <name type="synonym">Diphyllobothrium latum</name>
    <dbReference type="NCBI Taxonomy" id="60516"/>
    <lineage>
        <taxon>Eukaryota</taxon>
        <taxon>Metazoa</taxon>
        <taxon>Spiralia</taxon>
        <taxon>Lophotrochozoa</taxon>
        <taxon>Platyhelminthes</taxon>
        <taxon>Cestoda</taxon>
        <taxon>Eucestoda</taxon>
        <taxon>Diphyllobothriidea</taxon>
        <taxon>Diphyllobothriidae</taxon>
        <taxon>Dibothriocephalus</taxon>
    </lineage>
</organism>
<evidence type="ECO:0000313" key="1">
    <source>
        <dbReference type="EMBL" id="VDN14271.1"/>
    </source>
</evidence>
<protein>
    <submittedName>
        <fullName evidence="1">Uncharacterized protein</fullName>
    </submittedName>
</protein>
<keyword evidence="2" id="KW-1185">Reference proteome</keyword>
<dbReference type="OrthoDB" id="296386at2759"/>
<name>A0A3P7M892_DIBLA</name>
<evidence type="ECO:0000313" key="2">
    <source>
        <dbReference type="Proteomes" id="UP000281553"/>
    </source>
</evidence>
<reference evidence="1 2" key="1">
    <citation type="submission" date="2018-11" db="EMBL/GenBank/DDBJ databases">
        <authorList>
            <consortium name="Pathogen Informatics"/>
        </authorList>
    </citation>
    <scope>NUCLEOTIDE SEQUENCE [LARGE SCALE GENOMIC DNA]</scope>
</reference>
<accession>A0A3P7M892</accession>
<gene>
    <name evidence="1" type="ORF">DILT_LOCUS10102</name>
</gene>